<proteinExistence type="evidence at transcript level"/>
<protein>
    <submittedName>
        <fullName evidence="2">Uncharacterized protein</fullName>
    </submittedName>
</protein>
<evidence type="ECO:0000256" key="1">
    <source>
        <dbReference type="SAM" id="MobiDB-lite"/>
    </source>
</evidence>
<feature type="compositionally biased region" description="Basic residues" evidence="1">
    <location>
        <begin position="81"/>
        <end position="90"/>
    </location>
</feature>
<accession>C0P9X5</accession>
<sequence length="135" mass="14983">MFWAARALQRPLLLPQRAAAAEPVRPAQDVPARPDHVRRLLHPGHPHDPGPSQLRAQVRPQGLLRRRRAGPVRLQQQGAVRHGRGQRLRRPGQLPHLGRHPPHRGGLPLHCRRLAQGPLLQPSHPALIELAGPGD</sequence>
<name>C0P9X5_MAIZE</name>
<dbReference type="EMBL" id="BT065094">
    <property type="protein sequence ID" value="ACN30970.1"/>
    <property type="molecule type" value="mRNA"/>
</dbReference>
<dbReference type="AlphaFoldDB" id="C0P9X5"/>
<organism evidence="2">
    <name type="scientific">Zea mays</name>
    <name type="common">Maize</name>
    <dbReference type="NCBI Taxonomy" id="4577"/>
    <lineage>
        <taxon>Eukaryota</taxon>
        <taxon>Viridiplantae</taxon>
        <taxon>Streptophyta</taxon>
        <taxon>Embryophyta</taxon>
        <taxon>Tracheophyta</taxon>
        <taxon>Spermatophyta</taxon>
        <taxon>Magnoliopsida</taxon>
        <taxon>Liliopsida</taxon>
        <taxon>Poales</taxon>
        <taxon>Poaceae</taxon>
        <taxon>PACMAD clade</taxon>
        <taxon>Panicoideae</taxon>
        <taxon>Andropogonodae</taxon>
        <taxon>Andropogoneae</taxon>
        <taxon>Tripsacinae</taxon>
        <taxon>Zea</taxon>
    </lineage>
</organism>
<reference evidence="2" key="1">
    <citation type="journal article" date="2009" name="PLoS Genet.">
        <title>Sequencing, mapping, and analysis of 27,455 maize full-length cDNAs.</title>
        <authorList>
            <person name="Soderlund C."/>
            <person name="Descour A."/>
            <person name="Kudrna D."/>
            <person name="Bomhoff M."/>
            <person name="Boyd L."/>
            <person name="Currie J."/>
            <person name="Angelova A."/>
            <person name="Collura K."/>
            <person name="Wissotski M."/>
            <person name="Ashley E."/>
            <person name="Morrow D."/>
            <person name="Fernandes J."/>
            <person name="Walbot V."/>
            <person name="Yu Y."/>
        </authorList>
    </citation>
    <scope>NUCLEOTIDE SEQUENCE</scope>
    <source>
        <strain evidence="2">B73</strain>
    </source>
</reference>
<feature type="region of interest" description="Disordered" evidence="1">
    <location>
        <begin position="19"/>
        <end position="108"/>
    </location>
</feature>
<evidence type="ECO:0000313" key="2">
    <source>
        <dbReference type="EMBL" id="ACN30970.1"/>
    </source>
</evidence>